<dbReference type="EMBL" id="QBIY01012503">
    <property type="protein sequence ID" value="RXN24896.1"/>
    <property type="molecule type" value="Genomic_DNA"/>
</dbReference>
<dbReference type="STRING" id="84645.A0A498N311"/>
<dbReference type="PIRSF" id="PIRSF028739">
    <property type="entry name" value="Folate_carrier"/>
    <property type="match status" value="1"/>
</dbReference>
<keyword evidence="5" id="KW-1133">Transmembrane helix</keyword>
<keyword evidence="5" id="KW-0812">Transmembrane</keyword>
<keyword evidence="3" id="KW-0813">Transport</keyword>
<keyword evidence="3 5" id="KW-0472">Membrane</keyword>
<evidence type="ECO:0000256" key="2">
    <source>
        <dbReference type="ARBA" id="ARBA00005773"/>
    </source>
</evidence>
<feature type="region of interest" description="Disordered" evidence="4">
    <location>
        <begin position="1"/>
        <end position="28"/>
    </location>
</feature>
<comment type="similarity">
    <text evidence="2 3">Belongs to the reduced folate carrier (RFC) transporter (TC 2.A.48) family.</text>
</comment>
<name>A0A498N311_LABRO</name>
<evidence type="ECO:0000256" key="4">
    <source>
        <dbReference type="SAM" id="MobiDB-lite"/>
    </source>
</evidence>
<evidence type="ECO:0000256" key="5">
    <source>
        <dbReference type="SAM" id="Phobius"/>
    </source>
</evidence>
<dbReference type="GO" id="GO:0005542">
    <property type="term" value="F:folic acid binding"/>
    <property type="evidence" value="ECO:0007669"/>
    <property type="project" value="TreeGrafter"/>
</dbReference>
<feature type="transmembrane region" description="Helical" evidence="5">
    <location>
        <begin position="99"/>
        <end position="118"/>
    </location>
</feature>
<feature type="transmembrane region" description="Helical" evidence="5">
    <location>
        <begin position="276"/>
        <end position="298"/>
    </location>
</feature>
<feature type="transmembrane region" description="Helical" evidence="5">
    <location>
        <begin position="242"/>
        <end position="264"/>
    </location>
</feature>
<reference evidence="6 7" key="1">
    <citation type="submission" date="2018-03" db="EMBL/GenBank/DDBJ databases">
        <title>Draft genome sequence of Rohu Carp (Labeo rohita).</title>
        <authorList>
            <person name="Das P."/>
            <person name="Kushwaha B."/>
            <person name="Joshi C.G."/>
            <person name="Kumar D."/>
            <person name="Nagpure N.S."/>
            <person name="Sahoo L."/>
            <person name="Das S.P."/>
            <person name="Bit A."/>
            <person name="Patnaik S."/>
            <person name="Meher P.K."/>
            <person name="Jayasankar P."/>
            <person name="Koringa P.G."/>
            <person name="Patel N.V."/>
            <person name="Hinsu A.T."/>
            <person name="Kumar R."/>
            <person name="Pandey M."/>
            <person name="Agarwal S."/>
            <person name="Srivastava S."/>
            <person name="Singh M."/>
            <person name="Iquebal M.A."/>
            <person name="Jaiswal S."/>
            <person name="Angadi U.B."/>
            <person name="Kumar N."/>
            <person name="Raza M."/>
            <person name="Shah T.M."/>
            <person name="Rai A."/>
            <person name="Jena J.K."/>
        </authorList>
    </citation>
    <scope>NUCLEOTIDE SEQUENCE [LARGE SCALE GENOMIC DNA]</scope>
    <source>
        <strain evidence="6">DASCIFA01</strain>
        <tissue evidence="6">Testis</tissue>
    </source>
</reference>
<feature type="compositionally biased region" description="Basic and acidic residues" evidence="4">
    <location>
        <begin position="9"/>
        <end position="22"/>
    </location>
</feature>
<protein>
    <submittedName>
        <fullName evidence="6">Folate transporter 1-like protein</fullName>
    </submittedName>
</protein>
<dbReference type="Proteomes" id="UP000290572">
    <property type="component" value="Unassembled WGS sequence"/>
</dbReference>
<evidence type="ECO:0000313" key="6">
    <source>
        <dbReference type="EMBL" id="RXN24896.1"/>
    </source>
</evidence>
<organism evidence="6 7">
    <name type="scientific">Labeo rohita</name>
    <name type="common">Indian major carp</name>
    <name type="synonym">Cyprinus rohita</name>
    <dbReference type="NCBI Taxonomy" id="84645"/>
    <lineage>
        <taxon>Eukaryota</taxon>
        <taxon>Metazoa</taxon>
        <taxon>Chordata</taxon>
        <taxon>Craniata</taxon>
        <taxon>Vertebrata</taxon>
        <taxon>Euteleostomi</taxon>
        <taxon>Actinopterygii</taxon>
        <taxon>Neopterygii</taxon>
        <taxon>Teleostei</taxon>
        <taxon>Ostariophysi</taxon>
        <taxon>Cypriniformes</taxon>
        <taxon>Cyprinidae</taxon>
        <taxon>Labeoninae</taxon>
        <taxon>Labeonini</taxon>
        <taxon>Labeo</taxon>
    </lineage>
</organism>
<dbReference type="GO" id="GO:0098838">
    <property type="term" value="P:folate transmembrane transport"/>
    <property type="evidence" value="ECO:0007669"/>
    <property type="project" value="TreeGrafter"/>
</dbReference>
<dbReference type="PANTHER" id="PTHR10686">
    <property type="entry name" value="FOLATE TRANSPORTER"/>
    <property type="match status" value="1"/>
</dbReference>
<feature type="transmembrane region" description="Helical" evidence="5">
    <location>
        <begin position="152"/>
        <end position="176"/>
    </location>
</feature>
<dbReference type="GO" id="GO:0016323">
    <property type="term" value="C:basolateral plasma membrane"/>
    <property type="evidence" value="ECO:0007669"/>
    <property type="project" value="TreeGrafter"/>
</dbReference>
<dbReference type="SUPFAM" id="SSF103473">
    <property type="entry name" value="MFS general substrate transporter"/>
    <property type="match status" value="2"/>
</dbReference>
<keyword evidence="7" id="KW-1185">Reference proteome</keyword>
<proteinExistence type="inferred from homology"/>
<dbReference type="GO" id="GO:0008518">
    <property type="term" value="F:folate:monoatomic anion antiporter activity"/>
    <property type="evidence" value="ECO:0007669"/>
    <property type="project" value="TreeGrafter"/>
</dbReference>
<accession>A0A498N311</accession>
<evidence type="ECO:0000256" key="3">
    <source>
        <dbReference type="PIRNR" id="PIRNR028739"/>
    </source>
</evidence>
<feature type="transmembrane region" description="Helical" evidence="5">
    <location>
        <begin position="188"/>
        <end position="209"/>
    </location>
</feature>
<dbReference type="InterPro" id="IPR036259">
    <property type="entry name" value="MFS_trans_sf"/>
</dbReference>
<gene>
    <name evidence="6" type="ORF">ROHU_021849</name>
</gene>
<dbReference type="InterPro" id="IPR002666">
    <property type="entry name" value="Folate_carrier"/>
</dbReference>
<comment type="caution">
    <text evidence="6">The sequence shown here is derived from an EMBL/GenBank/DDBJ whole genome shotgun (WGS) entry which is preliminary data.</text>
</comment>
<dbReference type="PANTHER" id="PTHR10686:SF12">
    <property type="entry name" value="REDUCED FOLATE TRANSPORTER"/>
    <property type="match status" value="1"/>
</dbReference>
<comment type="subcellular location">
    <subcellularLocation>
        <location evidence="1 3">Membrane</location>
        <topology evidence="1 3">Multi-pass membrane protein</topology>
    </subcellularLocation>
</comment>
<dbReference type="Pfam" id="PF01770">
    <property type="entry name" value="Folate_carrier"/>
    <property type="match status" value="1"/>
</dbReference>
<evidence type="ECO:0000256" key="1">
    <source>
        <dbReference type="ARBA" id="ARBA00004141"/>
    </source>
</evidence>
<evidence type="ECO:0000313" key="7">
    <source>
        <dbReference type="Proteomes" id="UP000290572"/>
    </source>
</evidence>
<dbReference type="AlphaFoldDB" id="A0A498N311"/>
<dbReference type="NCBIfam" id="TIGR00806">
    <property type="entry name" value="rfc"/>
    <property type="match status" value="1"/>
</dbReference>
<feature type="transmembrane region" description="Helical" evidence="5">
    <location>
        <begin position="216"/>
        <end position="236"/>
    </location>
</feature>
<feature type="transmembrane region" description="Helical" evidence="5">
    <location>
        <begin position="124"/>
        <end position="145"/>
    </location>
</feature>
<feature type="transmembrane region" description="Helical" evidence="5">
    <location>
        <begin position="310"/>
        <end position="333"/>
    </location>
</feature>
<dbReference type="GO" id="GO:0016324">
    <property type="term" value="C:apical plasma membrane"/>
    <property type="evidence" value="ECO:0007669"/>
    <property type="project" value="TreeGrafter"/>
</dbReference>
<sequence length="377" mass="42391">MVEVITLNERTEDVKEDTRTDGNGHMVENVAPEPVIDKTKEDLETQTQKTRTWKWSVVYLCFYGFMVQLKPGEPFITPNLLSAEKNFTRNQVTNEINPVLSYSYMAVLVPVFLLTDYLRYKPVLILQSLSHVSIWLLLLLGTSLLEMQFMEFFYGITMAARVAYSSYIFSLVPAAVYQRVASYSRSSVLMGVFTSSVLGAITSFAAGYVKIRWNLWSELVIGLITGAQAILLLVMGVTNDIWICYVVYALFKGFYQFLVPIAIFQIASSLTKELCALVFGVNTFLATILKTIVTLIVADKRGLALDVHSQFFVYFFYFTLLTVIYLSCSAFIITCHYRNQRAVEETTEEVAIATELSPMTTAASEGTTAHNGTTIKT</sequence>